<dbReference type="EMBL" id="JACJIM010000002">
    <property type="protein sequence ID" value="MBA9061661.1"/>
    <property type="molecule type" value="Genomic_DNA"/>
</dbReference>
<comment type="similarity">
    <text evidence="3">Belongs to the methyltransferase superfamily. Arsenite methyltransferase family.</text>
</comment>
<comment type="catalytic activity">
    <reaction evidence="8">
        <text>arsenic triglutathione + 3 [thioredoxin]-dithiol + 3 S-adenosyl-L-methionine = trimethylarsine + 3 [thioredoxin]-disulfide + 3 glutathione + 3 S-adenosyl-L-homocysteine + 3 H(+)</text>
        <dbReference type="Rhea" id="RHEA:69432"/>
        <dbReference type="Rhea" id="RHEA-COMP:10698"/>
        <dbReference type="Rhea" id="RHEA-COMP:10700"/>
        <dbReference type="ChEBI" id="CHEBI:15378"/>
        <dbReference type="ChEBI" id="CHEBI:27130"/>
        <dbReference type="ChEBI" id="CHEBI:29950"/>
        <dbReference type="ChEBI" id="CHEBI:50058"/>
        <dbReference type="ChEBI" id="CHEBI:57856"/>
        <dbReference type="ChEBI" id="CHEBI:57925"/>
        <dbReference type="ChEBI" id="CHEBI:59789"/>
        <dbReference type="ChEBI" id="CHEBI:183640"/>
        <dbReference type="EC" id="2.1.1.137"/>
    </reaction>
</comment>
<dbReference type="Proteomes" id="UP000565455">
    <property type="component" value="Unassembled WGS sequence"/>
</dbReference>
<sequence>MFEFRGYNIPIDLLNMTGGGTDSFEAISDGHIYLLREMLRLDSKHNVLEIGCGIGRDAIPLTKVLSDQSRYLGIDIIERSINWCNENINAKYSNFKFVHFDIKDQLHNPHGTRTLDEFEIPCASDSIDRIILWSVFTHMAEHDISFYLKEFRRVLKPGGLVFATFFIINDEIAASARATNRTIFDLRFEHLYADGCFINDPVHPMGAVAYTVPKVRQIVEASELKFRYPILFGSWSGLFPSSATDAGQDALVLYKA</sequence>
<reference evidence="10 11" key="1">
    <citation type="submission" date="2020-08" db="EMBL/GenBank/DDBJ databases">
        <title>Genomic Encyclopedia of Type Strains, Phase IV (KMG-IV): sequencing the most valuable type-strain genomes for metagenomic binning, comparative biology and taxonomic classification.</title>
        <authorList>
            <person name="Goeker M."/>
        </authorList>
    </citation>
    <scope>NUCLEOTIDE SEQUENCE [LARGE SCALE GENOMIC DNA]</scope>
    <source>
        <strain evidence="10 11">DSM 5686</strain>
    </source>
</reference>
<evidence type="ECO:0000259" key="9">
    <source>
        <dbReference type="Pfam" id="PF13847"/>
    </source>
</evidence>
<evidence type="ECO:0000313" key="10">
    <source>
        <dbReference type="EMBL" id="MBA9061661.1"/>
    </source>
</evidence>
<dbReference type="EC" id="2.1.1.137" evidence="4"/>
<evidence type="ECO:0000256" key="5">
    <source>
        <dbReference type="ARBA" id="ARBA00034545"/>
    </source>
</evidence>
<keyword evidence="10" id="KW-0830">Ubiquinone</keyword>
<dbReference type="PANTHER" id="PTHR43675">
    <property type="entry name" value="ARSENITE METHYLTRANSFERASE"/>
    <property type="match status" value="1"/>
</dbReference>
<evidence type="ECO:0000256" key="7">
    <source>
        <dbReference type="ARBA" id="ARBA00047943"/>
    </source>
</evidence>
<dbReference type="InterPro" id="IPR025714">
    <property type="entry name" value="Methyltranfer_dom"/>
</dbReference>
<proteinExistence type="inferred from homology"/>
<evidence type="ECO:0000313" key="11">
    <source>
        <dbReference type="Proteomes" id="UP000565455"/>
    </source>
</evidence>
<evidence type="ECO:0000256" key="1">
    <source>
        <dbReference type="ARBA" id="ARBA00022679"/>
    </source>
</evidence>
<dbReference type="RefSeq" id="WP_182591509.1">
    <property type="nucleotide sequence ID" value="NZ_JACJIM010000002.1"/>
</dbReference>
<dbReference type="PANTHER" id="PTHR43675:SF8">
    <property type="entry name" value="ARSENITE METHYLTRANSFERASE"/>
    <property type="match status" value="1"/>
</dbReference>
<dbReference type="Pfam" id="PF13847">
    <property type="entry name" value="Methyltransf_31"/>
    <property type="match status" value="1"/>
</dbReference>
<keyword evidence="2" id="KW-0949">S-adenosyl-L-methionine</keyword>
<evidence type="ECO:0000256" key="6">
    <source>
        <dbReference type="ARBA" id="ARBA00047941"/>
    </source>
</evidence>
<dbReference type="InterPro" id="IPR029063">
    <property type="entry name" value="SAM-dependent_MTases_sf"/>
</dbReference>
<evidence type="ECO:0000256" key="8">
    <source>
        <dbReference type="ARBA" id="ARBA00048428"/>
    </source>
</evidence>
<comment type="catalytic activity">
    <reaction evidence="7">
        <text>arsenic triglutathione + 2 [thioredoxin]-dithiol + 2 S-adenosyl-L-methionine + H2O = dimethylarsinous acid + 2 [thioredoxin]-disulfide + 3 glutathione + 2 S-adenosyl-L-homocysteine + 2 H(+)</text>
        <dbReference type="Rhea" id="RHEA:69464"/>
        <dbReference type="Rhea" id="RHEA-COMP:10698"/>
        <dbReference type="Rhea" id="RHEA-COMP:10700"/>
        <dbReference type="ChEBI" id="CHEBI:15377"/>
        <dbReference type="ChEBI" id="CHEBI:15378"/>
        <dbReference type="ChEBI" id="CHEBI:23808"/>
        <dbReference type="ChEBI" id="CHEBI:29950"/>
        <dbReference type="ChEBI" id="CHEBI:50058"/>
        <dbReference type="ChEBI" id="CHEBI:57856"/>
        <dbReference type="ChEBI" id="CHEBI:57925"/>
        <dbReference type="ChEBI" id="CHEBI:59789"/>
        <dbReference type="ChEBI" id="CHEBI:183640"/>
        <dbReference type="EC" id="2.1.1.137"/>
    </reaction>
</comment>
<dbReference type="GeneID" id="96602782"/>
<protein>
    <recommendedName>
        <fullName evidence="5">Arsenite methyltransferase</fullName>
        <ecNumber evidence="4">2.1.1.137</ecNumber>
    </recommendedName>
</protein>
<dbReference type="InterPro" id="IPR026669">
    <property type="entry name" value="Arsenite_MeTrfase-like"/>
</dbReference>
<comment type="catalytic activity">
    <reaction evidence="6">
        <text>arsenic triglutathione + [thioredoxin]-dithiol + S-adenosyl-L-methionine + 2 H2O = methylarsonous acid + [thioredoxin]-disulfide + 3 glutathione + S-adenosyl-L-homocysteine + H(+)</text>
        <dbReference type="Rhea" id="RHEA:69460"/>
        <dbReference type="Rhea" id="RHEA-COMP:10698"/>
        <dbReference type="Rhea" id="RHEA-COMP:10700"/>
        <dbReference type="ChEBI" id="CHEBI:15377"/>
        <dbReference type="ChEBI" id="CHEBI:15378"/>
        <dbReference type="ChEBI" id="CHEBI:17826"/>
        <dbReference type="ChEBI" id="CHEBI:29950"/>
        <dbReference type="ChEBI" id="CHEBI:50058"/>
        <dbReference type="ChEBI" id="CHEBI:57856"/>
        <dbReference type="ChEBI" id="CHEBI:57925"/>
        <dbReference type="ChEBI" id="CHEBI:59789"/>
        <dbReference type="ChEBI" id="CHEBI:183640"/>
        <dbReference type="EC" id="2.1.1.137"/>
    </reaction>
</comment>
<evidence type="ECO:0000256" key="4">
    <source>
        <dbReference type="ARBA" id="ARBA00034521"/>
    </source>
</evidence>
<dbReference type="Gene3D" id="3.40.50.150">
    <property type="entry name" value="Vaccinia Virus protein VP39"/>
    <property type="match status" value="1"/>
</dbReference>
<evidence type="ECO:0000256" key="2">
    <source>
        <dbReference type="ARBA" id="ARBA00022691"/>
    </source>
</evidence>
<accession>A0ABR6D6E2</accession>
<dbReference type="CDD" id="cd02440">
    <property type="entry name" value="AdoMet_MTases"/>
    <property type="match status" value="1"/>
</dbReference>
<keyword evidence="11" id="KW-1185">Reference proteome</keyword>
<feature type="domain" description="Methyltransferase" evidence="9">
    <location>
        <begin position="42"/>
        <end position="181"/>
    </location>
</feature>
<organism evidence="10 11">
    <name type="scientific">Methylobacterium fujisawaense</name>
    <dbReference type="NCBI Taxonomy" id="107400"/>
    <lineage>
        <taxon>Bacteria</taxon>
        <taxon>Pseudomonadati</taxon>
        <taxon>Pseudomonadota</taxon>
        <taxon>Alphaproteobacteria</taxon>
        <taxon>Hyphomicrobiales</taxon>
        <taxon>Methylobacteriaceae</taxon>
        <taxon>Methylobacterium</taxon>
    </lineage>
</organism>
<dbReference type="SUPFAM" id="SSF53335">
    <property type="entry name" value="S-adenosyl-L-methionine-dependent methyltransferases"/>
    <property type="match status" value="1"/>
</dbReference>
<comment type="caution">
    <text evidence="10">The sequence shown here is derived from an EMBL/GenBank/DDBJ whole genome shotgun (WGS) entry which is preliminary data.</text>
</comment>
<evidence type="ECO:0000256" key="3">
    <source>
        <dbReference type="ARBA" id="ARBA00034487"/>
    </source>
</evidence>
<name>A0ABR6D6E2_9HYPH</name>
<gene>
    <name evidence="10" type="ORF">GGQ91_001038</name>
</gene>
<keyword evidence="1" id="KW-0808">Transferase</keyword>